<name>A0AAV9M0N6_9SOLN</name>
<dbReference type="EMBL" id="JAWPEI010000003">
    <property type="protein sequence ID" value="KAK4731481.1"/>
    <property type="molecule type" value="Genomic_DNA"/>
</dbReference>
<feature type="compositionally biased region" description="Low complexity" evidence="1">
    <location>
        <begin position="250"/>
        <end position="260"/>
    </location>
</feature>
<evidence type="ECO:0000256" key="1">
    <source>
        <dbReference type="SAM" id="MobiDB-lite"/>
    </source>
</evidence>
<feature type="compositionally biased region" description="Basic and acidic residues" evidence="1">
    <location>
        <begin position="372"/>
        <end position="384"/>
    </location>
</feature>
<comment type="caution">
    <text evidence="2">The sequence shown here is derived from an EMBL/GenBank/DDBJ whole genome shotgun (WGS) entry which is preliminary data.</text>
</comment>
<feature type="compositionally biased region" description="Basic and acidic residues" evidence="1">
    <location>
        <begin position="261"/>
        <end position="280"/>
    </location>
</feature>
<evidence type="ECO:0000313" key="2">
    <source>
        <dbReference type="EMBL" id="KAK4731481.1"/>
    </source>
</evidence>
<proteinExistence type="predicted"/>
<protein>
    <recommendedName>
        <fullName evidence="4">Myb-like protein X</fullName>
    </recommendedName>
</protein>
<feature type="compositionally biased region" description="Basic residues" evidence="1">
    <location>
        <begin position="304"/>
        <end position="321"/>
    </location>
</feature>
<dbReference type="Proteomes" id="UP001311915">
    <property type="component" value="Unassembled WGS sequence"/>
</dbReference>
<sequence>MRDEELKKTKELETESKDKNNNDQVQKGNDNKQHRTKDKEEEHTKGQQQQQQQPQQQREEEWQVHRKKNNYQQEGKSQKAVWSLASPQNRRTKKQQQGKTQQAGKITTPNNNPFNNLTMQEHQEEDNAVPTSNGRTTPKGLQNRYDADQNKETQALQKANRESNKSTGIDSMLPIPIIPNTISPDYVTEVEGGMEGGCQENHINLQEGVSKGGNLTHVLHEDIELDQNSDLRAPTTTQDQQHSPGTNRAQQSKKSGSKQQDAGKNDEYNNQTEERHKENQIEGAMAKDMGSKTSTSKPEGTPKSKNKPSKKKREAAKKKLNIHCQVNTVPDIDEYAVYNTEDEMEMDNQSLKESEEEEETCDLLIKAFSSHNGKDHEEELHQVTDKQGLSPRSLHASKFQFKKQDISTITAGRPNTRLFTSRSSQ</sequence>
<feature type="compositionally biased region" description="Polar residues" evidence="1">
    <location>
        <begin position="129"/>
        <end position="140"/>
    </location>
</feature>
<gene>
    <name evidence="2" type="ORF">R3W88_024469</name>
</gene>
<feature type="compositionally biased region" description="Basic and acidic residues" evidence="1">
    <location>
        <begin position="29"/>
        <end position="45"/>
    </location>
</feature>
<feature type="region of interest" description="Disordered" evidence="1">
    <location>
        <begin position="372"/>
        <end position="392"/>
    </location>
</feature>
<organism evidence="2 3">
    <name type="scientific">Solanum pinnatisectum</name>
    <name type="common">tansyleaf nightshade</name>
    <dbReference type="NCBI Taxonomy" id="50273"/>
    <lineage>
        <taxon>Eukaryota</taxon>
        <taxon>Viridiplantae</taxon>
        <taxon>Streptophyta</taxon>
        <taxon>Embryophyta</taxon>
        <taxon>Tracheophyta</taxon>
        <taxon>Spermatophyta</taxon>
        <taxon>Magnoliopsida</taxon>
        <taxon>eudicotyledons</taxon>
        <taxon>Gunneridae</taxon>
        <taxon>Pentapetalae</taxon>
        <taxon>asterids</taxon>
        <taxon>lamiids</taxon>
        <taxon>Solanales</taxon>
        <taxon>Solanaceae</taxon>
        <taxon>Solanoideae</taxon>
        <taxon>Solaneae</taxon>
        <taxon>Solanum</taxon>
    </lineage>
</organism>
<feature type="compositionally biased region" description="Basic and acidic residues" evidence="1">
    <location>
        <begin position="1"/>
        <end position="21"/>
    </location>
</feature>
<feature type="region of interest" description="Disordered" evidence="1">
    <location>
        <begin position="1"/>
        <end position="321"/>
    </location>
</feature>
<feature type="compositionally biased region" description="Polar residues" evidence="1">
    <location>
        <begin position="226"/>
        <end position="249"/>
    </location>
</feature>
<evidence type="ECO:0000313" key="3">
    <source>
        <dbReference type="Proteomes" id="UP001311915"/>
    </source>
</evidence>
<accession>A0AAV9M0N6</accession>
<feature type="compositionally biased region" description="Low complexity" evidence="1">
    <location>
        <begin position="97"/>
        <end position="116"/>
    </location>
</feature>
<dbReference type="AlphaFoldDB" id="A0AAV9M0N6"/>
<keyword evidence="3" id="KW-1185">Reference proteome</keyword>
<reference evidence="2 3" key="1">
    <citation type="submission" date="2023-10" db="EMBL/GenBank/DDBJ databases">
        <title>Genome-Wide Identification Analysis in wild type Solanum Pinnatisectum Reveals Some Genes Defensing Phytophthora Infestans.</title>
        <authorList>
            <person name="Sun C."/>
        </authorList>
    </citation>
    <scope>NUCLEOTIDE SEQUENCE [LARGE SCALE GENOMIC DNA]</scope>
    <source>
        <strain evidence="2">LQN</strain>
        <tissue evidence="2">Leaf</tissue>
    </source>
</reference>
<feature type="compositionally biased region" description="Low complexity" evidence="1">
    <location>
        <begin position="46"/>
        <end position="56"/>
    </location>
</feature>
<evidence type="ECO:0008006" key="4">
    <source>
        <dbReference type="Google" id="ProtNLM"/>
    </source>
</evidence>